<feature type="non-terminal residue" evidence="1">
    <location>
        <position position="1"/>
    </location>
</feature>
<dbReference type="InParanoid" id="A0A0C3DLC9"/>
<reference evidence="1 2" key="1">
    <citation type="submission" date="2014-04" db="EMBL/GenBank/DDBJ databases">
        <authorList>
            <consortium name="DOE Joint Genome Institute"/>
            <person name="Kuo A."/>
            <person name="Kohler A."/>
            <person name="Nagy L.G."/>
            <person name="Floudas D."/>
            <person name="Copeland A."/>
            <person name="Barry K.W."/>
            <person name="Cichocki N."/>
            <person name="Veneault-Fourrey C."/>
            <person name="LaButti K."/>
            <person name="Lindquist E.A."/>
            <person name="Lipzen A."/>
            <person name="Lundell T."/>
            <person name="Morin E."/>
            <person name="Murat C."/>
            <person name="Sun H."/>
            <person name="Tunlid A."/>
            <person name="Henrissat B."/>
            <person name="Grigoriev I.V."/>
            <person name="Hibbett D.S."/>
            <person name="Martin F."/>
            <person name="Nordberg H.P."/>
            <person name="Cantor M.N."/>
            <person name="Hua S.X."/>
        </authorList>
    </citation>
    <scope>NUCLEOTIDE SEQUENCE [LARGE SCALE GENOMIC DNA]</scope>
    <source>
        <strain evidence="1 2">Foug A</strain>
    </source>
</reference>
<sequence length="737" mass="83508">AFTQAYQGSAVDGFYDYLVTNDKKFTKSMQSRYYAKFCSIVQSSGTGKSRLMTELHHKSVMVLYMNLRPADVSNSFPLRDEVPARILTEKLNTTTVDYEIRCCVFFAAIFNALQEDLSMFLERGVDDFDKAVRLWNTDMHIDSSEARHKFFEQVRSKFEKVCKGRDIEKCVDDVVTSFVPLPSPRMLVNAYLETGDFVKVLPECDFVDHRPKLVIAIDEAHTLTWSVKDHFRPSTILCRAISTYSCHPLLNHPIWVVFASTTSKVADFSAPQTLYDSARVAEGGELLFPLYTLLGWDQNAFPCENISADETANLRRVVSFGRPLWSSMMSPELTAMDLVNSAMLKLCGSKEFVPSDVNHTIAVLGQRFALEICFGHPESVKYLERGVASHLRICLATTQDRMWLFTSYPSEPFLSCVAALTLLGEKPVKKNKSHSQLKTSLQTLRDKVYDGIVDKGKAGELVSRLLWLLAKDLYVRTVAKPYRNLFYAPPGADEWDGELIDCRPIKVLEYLDFVFGKKEWDENVREAFENASINFSHWVSMDSDISGNDANQLGYGDSWTLHHWNRTSAVQCRHGQKLVDKVIPLYFSDTKQVSQIFISDKATKSGNSSDLAFICRGDPSINCATDVAYIAILLDLGTSKSKFTAKWLSHRNNDGPSLRIYAATIDNTTFPSLASYGVIEELRDLAIPPISDMPIEILRKQVEFGRTSQDYHICWELRGKHSGPAQQEKQRPKKRKR</sequence>
<reference evidence="2" key="2">
    <citation type="submission" date="2015-01" db="EMBL/GenBank/DDBJ databases">
        <title>Evolutionary Origins and Diversification of the Mycorrhizal Mutualists.</title>
        <authorList>
            <consortium name="DOE Joint Genome Institute"/>
            <consortium name="Mycorrhizal Genomics Consortium"/>
            <person name="Kohler A."/>
            <person name="Kuo A."/>
            <person name="Nagy L.G."/>
            <person name="Floudas D."/>
            <person name="Copeland A."/>
            <person name="Barry K.W."/>
            <person name="Cichocki N."/>
            <person name="Veneault-Fourrey C."/>
            <person name="LaButti K."/>
            <person name="Lindquist E.A."/>
            <person name="Lipzen A."/>
            <person name="Lundell T."/>
            <person name="Morin E."/>
            <person name="Murat C."/>
            <person name="Riley R."/>
            <person name="Ohm R."/>
            <person name="Sun H."/>
            <person name="Tunlid A."/>
            <person name="Henrissat B."/>
            <person name="Grigoriev I.V."/>
            <person name="Hibbett D.S."/>
            <person name="Martin F."/>
        </authorList>
    </citation>
    <scope>NUCLEOTIDE SEQUENCE [LARGE SCALE GENOMIC DNA]</scope>
    <source>
        <strain evidence="2">Foug A</strain>
    </source>
</reference>
<name>A0A0C3DLC9_9AGAM</name>
<organism evidence="1 2">
    <name type="scientific">Scleroderma citrinum Foug A</name>
    <dbReference type="NCBI Taxonomy" id="1036808"/>
    <lineage>
        <taxon>Eukaryota</taxon>
        <taxon>Fungi</taxon>
        <taxon>Dikarya</taxon>
        <taxon>Basidiomycota</taxon>
        <taxon>Agaricomycotina</taxon>
        <taxon>Agaricomycetes</taxon>
        <taxon>Agaricomycetidae</taxon>
        <taxon>Boletales</taxon>
        <taxon>Sclerodermatineae</taxon>
        <taxon>Sclerodermataceae</taxon>
        <taxon>Scleroderma</taxon>
    </lineage>
</organism>
<evidence type="ECO:0000313" key="1">
    <source>
        <dbReference type="EMBL" id="KIM56876.1"/>
    </source>
</evidence>
<dbReference type="EMBL" id="KN822108">
    <property type="protein sequence ID" value="KIM56876.1"/>
    <property type="molecule type" value="Genomic_DNA"/>
</dbReference>
<proteinExistence type="predicted"/>
<dbReference type="OrthoDB" id="107110at2759"/>
<keyword evidence="2" id="KW-1185">Reference proteome</keyword>
<accession>A0A0C3DLC9</accession>
<dbReference type="Proteomes" id="UP000053989">
    <property type="component" value="Unassembled WGS sequence"/>
</dbReference>
<dbReference type="PANTHER" id="PTHR33266:SF1">
    <property type="entry name" value="F-BOX DOMAIN-CONTAINING PROTEIN"/>
    <property type="match status" value="1"/>
</dbReference>
<dbReference type="STRING" id="1036808.A0A0C3DLC9"/>
<dbReference type="AlphaFoldDB" id="A0A0C3DLC9"/>
<dbReference type="PANTHER" id="PTHR33266">
    <property type="entry name" value="CHROMOSOME 15, WHOLE GENOME SHOTGUN SEQUENCE"/>
    <property type="match status" value="1"/>
</dbReference>
<gene>
    <name evidence="1" type="ORF">SCLCIDRAFT_131649</name>
</gene>
<protein>
    <submittedName>
        <fullName evidence="1">Uncharacterized protein</fullName>
    </submittedName>
</protein>
<evidence type="ECO:0000313" key="2">
    <source>
        <dbReference type="Proteomes" id="UP000053989"/>
    </source>
</evidence>
<dbReference type="HOGENOM" id="CLU_009568_3_0_1"/>